<dbReference type="PROSITE" id="PS51257">
    <property type="entry name" value="PROKAR_LIPOPROTEIN"/>
    <property type="match status" value="1"/>
</dbReference>
<gene>
    <name evidence="1" type="ORF">OJ995_01540</name>
</gene>
<keyword evidence="2" id="KW-1185">Reference proteome</keyword>
<dbReference type="EMBL" id="JAPCIO010000001">
    <property type="protein sequence ID" value="MCW1146903.1"/>
    <property type="molecule type" value="Genomic_DNA"/>
</dbReference>
<evidence type="ECO:0008006" key="3">
    <source>
        <dbReference type="Google" id="ProtNLM"/>
    </source>
</evidence>
<dbReference type="RefSeq" id="WP_264367825.1">
    <property type="nucleotide sequence ID" value="NZ_JAPCIO010000001.1"/>
</dbReference>
<comment type="caution">
    <text evidence="1">The sequence shown here is derived from an EMBL/GenBank/DDBJ whole genome shotgun (WGS) entry which is preliminary data.</text>
</comment>
<dbReference type="Proteomes" id="UP001165677">
    <property type="component" value="Unassembled WGS sequence"/>
</dbReference>
<reference evidence="1" key="1">
    <citation type="submission" date="2022-10" db="EMBL/GenBank/DDBJ databases">
        <title>Flavobacterium sp. nov., a bacterium isolated from lake sediment.</title>
        <authorList>
            <person name="Qu J.-H."/>
        </authorList>
    </citation>
    <scope>NUCLEOTIDE SEQUENCE</scope>
    <source>
        <strain evidence="1">TH16-21</strain>
    </source>
</reference>
<organism evidence="1 2">
    <name type="scientific">Flavobacterium lacisediminis</name>
    <dbReference type="NCBI Taxonomy" id="2989705"/>
    <lineage>
        <taxon>Bacteria</taxon>
        <taxon>Pseudomonadati</taxon>
        <taxon>Bacteroidota</taxon>
        <taxon>Flavobacteriia</taxon>
        <taxon>Flavobacteriales</taxon>
        <taxon>Flavobacteriaceae</taxon>
        <taxon>Flavobacterium</taxon>
    </lineage>
</organism>
<sequence length="185" mass="21103">MKKIFVLLLCISMFSCKNETEESKSTISTTENTPVESVDKTLVRVAFNIVAEKDDKACLFYTEDGTINFDDKKTVWADIKGSTQAQEVVFNLPKEVLPTHIRIDLGRGKNPEQLYYDIKGFKVTYLDKEFSAQGNDVFNYFYPNKDINIITPKSTMLKKVSKDQETGVILYPHQPLSDELSKIVK</sequence>
<evidence type="ECO:0000313" key="2">
    <source>
        <dbReference type="Proteomes" id="UP001165677"/>
    </source>
</evidence>
<protein>
    <recommendedName>
        <fullName evidence="3">F5/8 type C domain-containing protein</fullName>
    </recommendedName>
</protein>
<proteinExistence type="predicted"/>
<evidence type="ECO:0000313" key="1">
    <source>
        <dbReference type="EMBL" id="MCW1146903.1"/>
    </source>
</evidence>
<accession>A0ABT3EEA5</accession>
<name>A0ABT3EEA5_9FLAO</name>